<keyword evidence="3" id="KW-1185">Reference proteome</keyword>
<dbReference type="SUPFAM" id="SSF56024">
    <property type="entry name" value="Phospholipase D/nuclease"/>
    <property type="match status" value="2"/>
</dbReference>
<dbReference type="SMART" id="SM00155">
    <property type="entry name" value="PLDc"/>
    <property type="match status" value="2"/>
</dbReference>
<dbReference type="EMBL" id="JAULSU010000005">
    <property type="protein sequence ID" value="KAK0616218.1"/>
    <property type="molecule type" value="Genomic_DNA"/>
</dbReference>
<dbReference type="AlphaFoldDB" id="A0AA39WIV0"/>
<evidence type="ECO:0000313" key="2">
    <source>
        <dbReference type="EMBL" id="KAK0616218.1"/>
    </source>
</evidence>
<comment type="caution">
    <text evidence="2">The sequence shown here is derived from an EMBL/GenBank/DDBJ whole genome shotgun (WGS) entry which is preliminary data.</text>
</comment>
<proteinExistence type="predicted"/>
<organism evidence="2 3">
    <name type="scientific">Immersiella caudata</name>
    <dbReference type="NCBI Taxonomy" id="314043"/>
    <lineage>
        <taxon>Eukaryota</taxon>
        <taxon>Fungi</taxon>
        <taxon>Dikarya</taxon>
        <taxon>Ascomycota</taxon>
        <taxon>Pezizomycotina</taxon>
        <taxon>Sordariomycetes</taxon>
        <taxon>Sordariomycetidae</taxon>
        <taxon>Sordariales</taxon>
        <taxon>Lasiosphaeriaceae</taxon>
        <taxon>Immersiella</taxon>
    </lineage>
</organism>
<accession>A0AA39WIV0</accession>
<protein>
    <recommendedName>
        <fullName evidence="1">PLD phosphodiesterase domain-containing protein</fullName>
    </recommendedName>
</protein>
<dbReference type="Gene3D" id="3.30.870.10">
    <property type="entry name" value="Endonuclease Chain A"/>
    <property type="match status" value="2"/>
</dbReference>
<gene>
    <name evidence="2" type="ORF">B0T14DRAFT_604565</name>
</gene>
<dbReference type="PANTHER" id="PTHR21248">
    <property type="entry name" value="CARDIOLIPIN SYNTHASE"/>
    <property type="match status" value="1"/>
</dbReference>
<name>A0AA39WIV0_9PEZI</name>
<dbReference type="PROSITE" id="PS50035">
    <property type="entry name" value="PLD"/>
    <property type="match status" value="1"/>
</dbReference>
<reference evidence="2" key="1">
    <citation type="submission" date="2023-06" db="EMBL/GenBank/DDBJ databases">
        <title>Genome-scale phylogeny and comparative genomics of the fungal order Sordariales.</title>
        <authorList>
            <consortium name="Lawrence Berkeley National Laboratory"/>
            <person name="Hensen N."/>
            <person name="Bonometti L."/>
            <person name="Westerberg I."/>
            <person name="Brannstrom I.O."/>
            <person name="Guillou S."/>
            <person name="Cros-Aarteil S."/>
            <person name="Calhoun S."/>
            <person name="Haridas S."/>
            <person name="Kuo A."/>
            <person name="Mondo S."/>
            <person name="Pangilinan J."/>
            <person name="Riley R."/>
            <person name="Labutti K."/>
            <person name="Andreopoulos B."/>
            <person name="Lipzen A."/>
            <person name="Chen C."/>
            <person name="Yanf M."/>
            <person name="Daum C."/>
            <person name="Ng V."/>
            <person name="Clum A."/>
            <person name="Steindorff A."/>
            <person name="Ohm R."/>
            <person name="Martin F."/>
            <person name="Silar P."/>
            <person name="Natvig D."/>
            <person name="Lalanne C."/>
            <person name="Gautier V."/>
            <person name="Ament-Velasquez S.L."/>
            <person name="Kruys A."/>
            <person name="Hutchinson M.I."/>
            <person name="Powell A.J."/>
            <person name="Barry K."/>
            <person name="Miller A.N."/>
            <person name="Grigoriev I.V."/>
            <person name="Debuchy R."/>
            <person name="Gladieux P."/>
            <person name="Thoren M.H."/>
            <person name="Johannesson H."/>
        </authorList>
    </citation>
    <scope>NUCLEOTIDE SEQUENCE</scope>
    <source>
        <strain evidence="2">CBS 606.72</strain>
    </source>
</reference>
<dbReference type="Proteomes" id="UP001175000">
    <property type="component" value="Unassembled WGS sequence"/>
</dbReference>
<dbReference type="InterPro" id="IPR001736">
    <property type="entry name" value="PLipase_D/transphosphatidylase"/>
</dbReference>
<evidence type="ECO:0000259" key="1">
    <source>
        <dbReference type="PROSITE" id="PS50035"/>
    </source>
</evidence>
<dbReference type="PANTHER" id="PTHR21248:SF22">
    <property type="entry name" value="PHOSPHOLIPASE D"/>
    <property type="match status" value="1"/>
</dbReference>
<evidence type="ECO:0000313" key="3">
    <source>
        <dbReference type="Proteomes" id="UP001175000"/>
    </source>
</evidence>
<dbReference type="GO" id="GO:0003824">
    <property type="term" value="F:catalytic activity"/>
    <property type="evidence" value="ECO:0007669"/>
    <property type="project" value="InterPro"/>
</dbReference>
<sequence length="666" mass="73243">MPTIKDIYNTIKNGDGLPERFHGLAYGITLNDSVGLPDGFPFLTVSPFGHVPTSDADYAEAVSKYGEGVMPIQNTFKKVLTEGYKLSQDQTTLFIDIADLDDDFGNTVFLTEGGNNSIAHSIIELIKHVPDNFTPVIRFLRGTHQSVIDVEKFWETRRLGIEAMFWEKAANGKDLVPLIKHANAEFHVGYYSPNMVLTTDQQSVYKPLIKFIGNLASAWSPEEADATLDTIFKNLAFSASWNHGKIVAIGGKTMMTGGINYWPDYIGHDNVPPGHPERSTRGRIIDMQATVTGDAAASAQGGYLDYFWNYLSLPKSGRPSDHRSFHKSIKLSANPPAPDQPLPWSPSTQVPLFKTAVKHTPRTTGGIPILSVARVGDWGGPTVAAYPPQAIDALRDLALNKKIPALVGAGKFAEIITSIKEASDDSFKARLLNLAGYSPATWASDTARISAIRSAKSTVYTSGQMLVGALQRSDDSYKEMVRTTNKDKPNAQWWDGFLWPYDLLLAFATVILRLRDTKKDAASHGIRIVLGNIGDKGPGSWDDERSVGDVRSKIVPLLRGLDTKLTDAEAAALVGSYLEIRRIGKPWGAGGPNSIHTKTICVDEELLYVGSDNLYPSYNEEHGIWVDDKPAVQGWIKDYWNVLWVKYAKVVKEGSEDLKVSQFSVL</sequence>
<feature type="domain" description="PLD phosphodiesterase" evidence="1">
    <location>
        <begin position="591"/>
        <end position="618"/>
    </location>
</feature>